<dbReference type="GO" id="GO:0005524">
    <property type="term" value="F:ATP binding"/>
    <property type="evidence" value="ECO:0007669"/>
    <property type="project" value="UniProtKB-KW"/>
</dbReference>
<dbReference type="GO" id="GO:0016887">
    <property type="term" value="F:ATP hydrolysis activity"/>
    <property type="evidence" value="ECO:0007669"/>
    <property type="project" value="InterPro"/>
</dbReference>
<keyword evidence="3" id="KW-0547">Nucleotide-binding</keyword>
<protein>
    <submittedName>
        <fullName evidence="5">Bacitracin transport ATP-binding protein BcrA</fullName>
    </submittedName>
</protein>
<evidence type="ECO:0000256" key="4">
    <source>
        <dbReference type="ARBA" id="ARBA00022840"/>
    </source>
</evidence>
<comment type="similarity">
    <text evidence="1">Belongs to the ABC transporter superfamily.</text>
</comment>
<organism evidence="5 6">
    <name type="scientific">Clostridium felsineum</name>
    <dbReference type="NCBI Taxonomy" id="36839"/>
    <lineage>
        <taxon>Bacteria</taxon>
        <taxon>Bacillati</taxon>
        <taxon>Bacillota</taxon>
        <taxon>Clostridia</taxon>
        <taxon>Eubacteriales</taxon>
        <taxon>Clostridiaceae</taxon>
        <taxon>Clostridium</taxon>
    </lineage>
</organism>
<dbReference type="InterPro" id="IPR003593">
    <property type="entry name" value="AAA+_ATPase"/>
</dbReference>
<evidence type="ECO:0000313" key="6">
    <source>
        <dbReference type="Proteomes" id="UP000190951"/>
    </source>
</evidence>
<keyword evidence="6" id="KW-1185">Reference proteome</keyword>
<keyword evidence="2" id="KW-0813">Transport</keyword>
<dbReference type="InterPro" id="IPR027417">
    <property type="entry name" value="P-loop_NTPase"/>
</dbReference>
<dbReference type="EMBL" id="CP096983">
    <property type="protein sequence ID" value="URZ09867.1"/>
    <property type="molecule type" value="Genomic_DNA"/>
</dbReference>
<reference evidence="5 6" key="1">
    <citation type="submission" date="2022-04" db="EMBL/GenBank/DDBJ databases">
        <title>Genome sequence of C. roseum typestrain.</title>
        <authorList>
            <person name="Poehlein A."/>
            <person name="Schoch T."/>
            <person name="Duerre P."/>
            <person name="Daniel R."/>
        </authorList>
    </citation>
    <scope>NUCLEOTIDE SEQUENCE [LARGE SCALE GENOMIC DNA]</scope>
    <source>
        <strain evidence="5 6">DSM 7320</strain>
    </source>
</reference>
<accession>A0A1S8LPL6</accession>
<dbReference type="CDD" id="cd03268">
    <property type="entry name" value="ABC_BcrA_bacitracin_resist"/>
    <property type="match status" value="1"/>
</dbReference>
<gene>
    <name evidence="5" type="primary">bcrA_4</name>
    <name evidence="5" type="ORF">CROST_005700</name>
</gene>
<dbReference type="PROSITE" id="PS50893">
    <property type="entry name" value="ABC_TRANSPORTER_2"/>
    <property type="match status" value="1"/>
</dbReference>
<dbReference type="Proteomes" id="UP000190951">
    <property type="component" value="Chromosome"/>
</dbReference>
<evidence type="ECO:0000256" key="1">
    <source>
        <dbReference type="ARBA" id="ARBA00005417"/>
    </source>
</evidence>
<evidence type="ECO:0000256" key="2">
    <source>
        <dbReference type="ARBA" id="ARBA00022448"/>
    </source>
</evidence>
<sequence>MKNYVVEVNNLSKTYRGFNTVNNINLNIKEGKIYGFLGPNGAGKSTTIRMILGLIKSSSGSIKVFGKNLKESRSEILKNVGALVESPSYYGHLNAYENLKIWATIKNVDKNSINDVLRLVNLYEHRKKKVSKFSLGMKQRLGIAQALIGDPELIILDEPTNGLDPMGIKEIRNLIVDLAKKHNKTIIISSHILSEMELMVDDVGIINKGNLLYEGSLVNLKSKYNSDMKLEDIFLELVGGN</sequence>
<dbReference type="AlphaFoldDB" id="A0A1S8LPL6"/>
<dbReference type="SUPFAM" id="SSF52540">
    <property type="entry name" value="P-loop containing nucleoside triphosphate hydrolases"/>
    <property type="match status" value="1"/>
</dbReference>
<dbReference type="Pfam" id="PF00005">
    <property type="entry name" value="ABC_tran"/>
    <property type="match status" value="1"/>
</dbReference>
<dbReference type="SMART" id="SM00382">
    <property type="entry name" value="AAA"/>
    <property type="match status" value="1"/>
</dbReference>
<dbReference type="PROSITE" id="PS00211">
    <property type="entry name" value="ABC_TRANSPORTER_1"/>
    <property type="match status" value="1"/>
</dbReference>
<dbReference type="RefSeq" id="WP_077835843.1">
    <property type="nucleotide sequence ID" value="NZ_CP096983.1"/>
</dbReference>
<dbReference type="InterPro" id="IPR003439">
    <property type="entry name" value="ABC_transporter-like_ATP-bd"/>
</dbReference>
<proteinExistence type="inferred from homology"/>
<dbReference type="Gene3D" id="3.40.50.300">
    <property type="entry name" value="P-loop containing nucleotide triphosphate hydrolases"/>
    <property type="match status" value="1"/>
</dbReference>
<keyword evidence="4 5" id="KW-0067">ATP-binding</keyword>
<evidence type="ECO:0000256" key="3">
    <source>
        <dbReference type="ARBA" id="ARBA00022741"/>
    </source>
</evidence>
<dbReference type="STRING" id="84029.CROST_44550"/>
<dbReference type="InterPro" id="IPR017871">
    <property type="entry name" value="ABC_transporter-like_CS"/>
</dbReference>
<dbReference type="KEGG" id="crw:CROST_005700"/>
<evidence type="ECO:0000313" key="5">
    <source>
        <dbReference type="EMBL" id="URZ09867.1"/>
    </source>
</evidence>
<name>A0A1S8LPL6_9CLOT</name>
<dbReference type="PANTHER" id="PTHR43335:SF8">
    <property type="entry name" value="ABC TRANSPORTER, ATP-BINDING PROTEIN"/>
    <property type="match status" value="1"/>
</dbReference>
<dbReference type="PANTHER" id="PTHR43335">
    <property type="entry name" value="ABC TRANSPORTER, ATP-BINDING PROTEIN"/>
    <property type="match status" value="1"/>
</dbReference>